<keyword evidence="1 2" id="KW-0732">Signal</keyword>
<organism evidence="4 5">
    <name type="scientific">Flavobacterium azooxidireducens</name>
    <dbReference type="NCBI Taxonomy" id="1871076"/>
    <lineage>
        <taxon>Bacteria</taxon>
        <taxon>Pseudomonadati</taxon>
        <taxon>Bacteroidota</taxon>
        <taxon>Flavobacteriia</taxon>
        <taxon>Flavobacteriales</taxon>
        <taxon>Flavobacteriaceae</taxon>
        <taxon>Flavobacterium</taxon>
    </lineage>
</organism>
<dbReference type="Pfam" id="PF17164">
    <property type="entry name" value="DUF5122"/>
    <property type="match status" value="7"/>
</dbReference>
<dbReference type="RefSeq" id="WP_248433299.1">
    <property type="nucleotide sequence ID" value="NZ_CP096205.1"/>
</dbReference>
<dbReference type="PANTHER" id="PTHR42754:SF1">
    <property type="entry name" value="LIPOPROTEIN"/>
    <property type="match status" value="1"/>
</dbReference>
<dbReference type="PANTHER" id="PTHR42754">
    <property type="entry name" value="ENDOGLUCANASE"/>
    <property type="match status" value="1"/>
</dbReference>
<evidence type="ECO:0000256" key="2">
    <source>
        <dbReference type="SAM" id="SignalP"/>
    </source>
</evidence>
<feature type="chain" id="PRO_5045857647" evidence="2">
    <location>
        <begin position="22"/>
        <end position="479"/>
    </location>
</feature>
<keyword evidence="5" id="KW-1185">Reference proteome</keyword>
<name>A0ABY4KC63_9FLAO</name>
<dbReference type="NCBIfam" id="TIGR02608">
    <property type="entry name" value="delta_60_rpt"/>
    <property type="match status" value="7"/>
</dbReference>
<protein>
    <submittedName>
        <fullName evidence="4">T9SS type A sorting domain-containing protein</fullName>
    </submittedName>
</protein>
<reference evidence="4" key="1">
    <citation type="submission" date="2022-04" db="EMBL/GenBank/DDBJ databases">
        <title>Consumption of N2O by Flavobacterium azooxidireducens sp. nov. isolated from Decomposing Leaf Litter of Phragmites australis (Cav.).</title>
        <authorList>
            <person name="Behrendt U."/>
            <person name="Spanner T."/>
            <person name="Augustin J."/>
            <person name="Horn M.A."/>
            <person name="Kolb S."/>
            <person name="Ulrich A."/>
        </authorList>
    </citation>
    <scope>NUCLEOTIDE SEQUENCE</scope>
    <source>
        <strain evidence="4">IGB 4-14</strain>
    </source>
</reference>
<evidence type="ECO:0000259" key="3">
    <source>
        <dbReference type="Pfam" id="PF18962"/>
    </source>
</evidence>
<dbReference type="InterPro" id="IPR026444">
    <property type="entry name" value="Secre_tail"/>
</dbReference>
<dbReference type="Pfam" id="PF18962">
    <property type="entry name" value="Por_Secre_tail"/>
    <property type="match status" value="1"/>
</dbReference>
<dbReference type="SUPFAM" id="SSF101898">
    <property type="entry name" value="NHL repeat"/>
    <property type="match status" value="1"/>
</dbReference>
<dbReference type="Gene3D" id="2.80.10.50">
    <property type="match status" value="3"/>
</dbReference>
<sequence>MKQKILKTTFVLFLLCIKIQAQNPAEFDTSFDTGEGFYGLVTAIAVQPDGKILVGGMFNSYDGQTQNKFIRLNADGSKDTSFDIGTGFYFPPIGSSNNLVQIRQIVVQPDGKILVGGRFRSYNEQTRWDILRLNAEDGSIDTSFIAMQFQSSNQNPASIGIIILQPDGKMIVSGSFTTLNGQNQRYIVRLNADGSKDASFNLEYHPSEINSIALMPDGKILILANISGQEKLIRFNSDGSLDTDTLYEIIETEFNTCFKIVLQPDGKILAEGKFNPDSQSSGRKIIRLNTDGSKDTTFDIGETGFSFNSIFAVTLQPDGKILVGGDFVELNGQPEKKLVRLNSDGSKDTSFDIGTGFLSAYSYIQAITLQSDGKILVGGEFTSYNGHSFRNLVRLLNNEALSIVDFDSTEVKTRPNPVINEFMISVACSKVELFDVLGKKVFEQNDVNSSVDISHLSKGLYIVKGQTANGNYTVKIVKQ</sequence>
<feature type="signal peptide" evidence="2">
    <location>
        <begin position="1"/>
        <end position="21"/>
    </location>
</feature>
<dbReference type="EMBL" id="CP096205">
    <property type="protein sequence ID" value="UPQ78372.1"/>
    <property type="molecule type" value="Genomic_DNA"/>
</dbReference>
<dbReference type="NCBIfam" id="TIGR04183">
    <property type="entry name" value="Por_Secre_tail"/>
    <property type="match status" value="1"/>
</dbReference>
<dbReference type="InterPro" id="IPR013431">
    <property type="entry name" value="Delta_60_rpt"/>
</dbReference>
<evidence type="ECO:0000313" key="4">
    <source>
        <dbReference type="EMBL" id="UPQ78372.1"/>
    </source>
</evidence>
<gene>
    <name evidence="4" type="ORF">M0M57_12160</name>
</gene>
<feature type="domain" description="Secretion system C-terminal sorting" evidence="3">
    <location>
        <begin position="415"/>
        <end position="477"/>
    </location>
</feature>
<evidence type="ECO:0000313" key="5">
    <source>
        <dbReference type="Proteomes" id="UP000830583"/>
    </source>
</evidence>
<dbReference type="Proteomes" id="UP000830583">
    <property type="component" value="Chromosome"/>
</dbReference>
<evidence type="ECO:0000256" key="1">
    <source>
        <dbReference type="ARBA" id="ARBA00022729"/>
    </source>
</evidence>
<proteinExistence type="predicted"/>
<accession>A0ABY4KC63</accession>